<proteinExistence type="predicted"/>
<dbReference type="AlphaFoldDB" id="W7M346"/>
<evidence type="ECO:0000313" key="2">
    <source>
        <dbReference type="Proteomes" id="UP000009096"/>
    </source>
</evidence>
<dbReference type="EMBL" id="DS022245">
    <property type="protein sequence ID" value="EWG41939.1"/>
    <property type="molecule type" value="Genomic_DNA"/>
</dbReference>
<sequence>MKAKKRTATLYGPRTMKIQRQPHILDPDTLDSILGNIWTKVANCLLKLSQLTFPRIRSLLQASKDKYEVAGRPVTLNMTEMVRLAHIPRIILPLESQDYKVADEWYTVLA</sequence>
<organism evidence="1 2">
    <name type="scientific">Gibberella moniliformis (strain M3125 / FGSC 7600)</name>
    <name type="common">Maize ear and stalk rot fungus</name>
    <name type="synonym">Fusarium verticillioides</name>
    <dbReference type="NCBI Taxonomy" id="334819"/>
    <lineage>
        <taxon>Eukaryota</taxon>
        <taxon>Fungi</taxon>
        <taxon>Dikarya</taxon>
        <taxon>Ascomycota</taxon>
        <taxon>Pezizomycotina</taxon>
        <taxon>Sordariomycetes</taxon>
        <taxon>Hypocreomycetidae</taxon>
        <taxon>Hypocreales</taxon>
        <taxon>Nectriaceae</taxon>
        <taxon>Fusarium</taxon>
        <taxon>Fusarium fujikuroi species complex</taxon>
    </lineage>
</organism>
<dbReference type="RefSeq" id="XP_018748130.1">
    <property type="nucleotide sequence ID" value="XM_018904492.1"/>
</dbReference>
<gene>
    <name evidence="1" type="ORF">FVEG_15366</name>
</gene>
<evidence type="ECO:0000313" key="1">
    <source>
        <dbReference type="EMBL" id="EWG41939.1"/>
    </source>
</evidence>
<dbReference type="EMBL" id="CM000579">
    <property type="protein sequence ID" value="EWG41939.1"/>
    <property type="molecule type" value="Genomic_DNA"/>
</dbReference>
<dbReference type="KEGG" id="fvr:FVEG_15366"/>
<accession>W7M346</accession>
<dbReference type="GeneID" id="30072242"/>
<keyword evidence="2" id="KW-1185">Reference proteome</keyword>
<dbReference type="Proteomes" id="UP000009096">
    <property type="component" value="Chromosome 2"/>
</dbReference>
<name>W7M346_GIBM7</name>
<protein>
    <submittedName>
        <fullName evidence="1">Uncharacterized protein</fullName>
    </submittedName>
</protein>
<dbReference type="VEuPathDB" id="FungiDB:FVEG_15366"/>
<reference evidence="1 2" key="1">
    <citation type="journal article" date="2010" name="Nature">
        <title>Comparative genomics reveals mobile pathogenicity chromosomes in Fusarium.</title>
        <authorList>
            <person name="Ma L.J."/>
            <person name="van der Does H.C."/>
            <person name="Borkovich K.A."/>
            <person name="Coleman J.J."/>
            <person name="Daboussi M.J."/>
            <person name="Di Pietro A."/>
            <person name="Dufresne M."/>
            <person name="Freitag M."/>
            <person name="Grabherr M."/>
            <person name="Henrissat B."/>
            <person name="Houterman P.M."/>
            <person name="Kang S."/>
            <person name="Shim W.B."/>
            <person name="Woloshuk C."/>
            <person name="Xie X."/>
            <person name="Xu J.R."/>
            <person name="Antoniw J."/>
            <person name="Baker S.E."/>
            <person name="Bluhm B.H."/>
            <person name="Breakspear A."/>
            <person name="Brown D.W."/>
            <person name="Butchko R.A."/>
            <person name="Chapman S."/>
            <person name="Coulson R."/>
            <person name="Coutinho P.M."/>
            <person name="Danchin E.G."/>
            <person name="Diener A."/>
            <person name="Gale L.R."/>
            <person name="Gardiner D.M."/>
            <person name="Goff S."/>
            <person name="Hammond-Kosack K.E."/>
            <person name="Hilburn K."/>
            <person name="Hua-Van A."/>
            <person name="Jonkers W."/>
            <person name="Kazan K."/>
            <person name="Kodira C.D."/>
            <person name="Koehrsen M."/>
            <person name="Kumar L."/>
            <person name="Lee Y.H."/>
            <person name="Li L."/>
            <person name="Manners J.M."/>
            <person name="Miranda-Saavedra D."/>
            <person name="Mukherjee M."/>
            <person name="Park G."/>
            <person name="Park J."/>
            <person name="Park S.Y."/>
            <person name="Proctor R.H."/>
            <person name="Regev A."/>
            <person name="Ruiz-Roldan M.C."/>
            <person name="Sain D."/>
            <person name="Sakthikumar S."/>
            <person name="Sykes S."/>
            <person name="Schwartz D.C."/>
            <person name="Turgeon B.G."/>
            <person name="Wapinski I."/>
            <person name="Yoder O."/>
            <person name="Young S."/>
            <person name="Zeng Q."/>
            <person name="Zhou S."/>
            <person name="Galagan J."/>
            <person name="Cuomo C.A."/>
            <person name="Kistler H.C."/>
            <person name="Rep M."/>
        </authorList>
    </citation>
    <scope>NUCLEOTIDE SEQUENCE [LARGE SCALE GENOMIC DNA]</scope>
    <source>
        <strain evidence="2">M3125 / FGSC 7600</strain>
    </source>
</reference>